<dbReference type="CDD" id="cd14482">
    <property type="entry name" value="SPX_BAH1-like"/>
    <property type="match status" value="1"/>
</dbReference>
<dbReference type="PROSITE" id="PS00518">
    <property type="entry name" value="ZF_RING_1"/>
    <property type="match status" value="1"/>
</dbReference>
<keyword evidence="8" id="KW-0862">Zinc</keyword>
<gene>
    <name evidence="12" type="ORF">CITCOLO1_LOCUS15107</name>
</gene>
<evidence type="ECO:0000256" key="3">
    <source>
        <dbReference type="ARBA" id="ARBA00012483"/>
    </source>
</evidence>
<proteinExistence type="predicted"/>
<dbReference type="InterPro" id="IPR033326">
    <property type="entry name" value="BAH1"/>
</dbReference>
<evidence type="ECO:0000256" key="6">
    <source>
        <dbReference type="ARBA" id="ARBA00022771"/>
    </source>
</evidence>
<dbReference type="InterPro" id="IPR004331">
    <property type="entry name" value="SPX_dom"/>
</dbReference>
<keyword evidence="7" id="KW-0833">Ubl conjugation pathway</keyword>
<evidence type="ECO:0000256" key="5">
    <source>
        <dbReference type="ARBA" id="ARBA00022723"/>
    </source>
</evidence>
<feature type="domain" description="RING-type" evidence="10">
    <location>
        <begin position="352"/>
        <end position="401"/>
    </location>
</feature>
<name>A0ABP0YV84_9ROSI</name>
<dbReference type="InterPro" id="IPR001841">
    <property type="entry name" value="Znf_RING"/>
</dbReference>
<accession>A0ABP0YV84</accession>
<dbReference type="EMBL" id="OZ021739">
    <property type="protein sequence ID" value="CAK9322941.1"/>
    <property type="molecule type" value="Genomic_DNA"/>
</dbReference>
<evidence type="ECO:0000256" key="4">
    <source>
        <dbReference type="ARBA" id="ARBA00022679"/>
    </source>
</evidence>
<comment type="pathway">
    <text evidence="2">Protein modification; protein ubiquitination.</text>
</comment>
<comment type="catalytic activity">
    <reaction evidence="1">
        <text>S-ubiquitinyl-[E2 ubiquitin-conjugating enzyme]-L-cysteine + [acceptor protein]-L-lysine = [E2 ubiquitin-conjugating enzyme]-L-cysteine + N(6)-ubiquitinyl-[acceptor protein]-L-lysine.</text>
        <dbReference type="EC" id="2.3.2.27"/>
    </reaction>
</comment>
<dbReference type="CDD" id="cd23127">
    <property type="entry name" value="RING-HC_BAH1-like"/>
    <property type="match status" value="1"/>
</dbReference>
<dbReference type="InterPro" id="IPR027370">
    <property type="entry name" value="Znf-RING_euk"/>
</dbReference>
<dbReference type="EC" id="2.3.2.27" evidence="3"/>
<dbReference type="PROSITE" id="PS50089">
    <property type="entry name" value="ZF_RING_2"/>
    <property type="match status" value="1"/>
</dbReference>
<dbReference type="Proteomes" id="UP001642487">
    <property type="component" value="Chromosome 5"/>
</dbReference>
<evidence type="ECO:0000259" key="11">
    <source>
        <dbReference type="PROSITE" id="PS51382"/>
    </source>
</evidence>
<evidence type="ECO:0000256" key="1">
    <source>
        <dbReference type="ARBA" id="ARBA00000900"/>
    </source>
</evidence>
<sequence>MVPLGSKEGIGYTAKTESMPIFFSWGETSSDTVTVLMVFSLSNHDPPRVPINLTWLLGEIEFCSSSHREKQKQNTIHGNPTLHATSRHLQPRQPLKFPESARGKIKKSHKIRAEWAFSSFLWFEFAYSPSSLRLKMKFGETFMEYLHGDREWFLDKCSHVEYKRLKKVLKSCRTCRLNDSCTNECEWKSCPLCDQLFFSELMREASDIAGCFSTRVRHLLHLHVASGIERYMTRLVHCFKTDQTTLIQEGRMLIEYVTMNAIAIRKILKKYDKVHSSVNGKNFKLKMRAEHMELLQSPWLIELGAFCLNFKGSDGGDYPSGFSTHFSVDVDVAPTMTLMLPDSIKLEYDLTCPICLETLFDPYALGCGHLFCKSCVCLAASVMICDGPKAASRESKCPVCREAGVYPKALHMVELDMLLKRRCKEYWKERLAEERARVLKQTKDFWDSQTRYVVGY</sequence>
<keyword evidence="6 9" id="KW-0863">Zinc-finger</keyword>
<evidence type="ECO:0000313" key="12">
    <source>
        <dbReference type="EMBL" id="CAK9322941.1"/>
    </source>
</evidence>
<dbReference type="InterPro" id="IPR013083">
    <property type="entry name" value="Znf_RING/FYVE/PHD"/>
</dbReference>
<dbReference type="Pfam" id="PF13445">
    <property type="entry name" value="zf-RING_UBOX"/>
    <property type="match status" value="1"/>
</dbReference>
<dbReference type="SUPFAM" id="SSF57850">
    <property type="entry name" value="RING/U-box"/>
    <property type="match status" value="1"/>
</dbReference>
<dbReference type="PANTHER" id="PTHR46764">
    <property type="entry name" value="E3 UBIQUITIN-PROTEIN LIGASE BAH1"/>
    <property type="match status" value="1"/>
</dbReference>
<reference evidence="12 13" key="1">
    <citation type="submission" date="2024-03" db="EMBL/GenBank/DDBJ databases">
        <authorList>
            <person name="Gkanogiannis A."/>
            <person name="Becerra Lopez-Lavalle L."/>
        </authorList>
    </citation>
    <scope>NUCLEOTIDE SEQUENCE [LARGE SCALE GENOMIC DNA]</scope>
</reference>
<dbReference type="PROSITE" id="PS51382">
    <property type="entry name" value="SPX"/>
    <property type="match status" value="1"/>
</dbReference>
<dbReference type="SMART" id="SM00184">
    <property type="entry name" value="RING"/>
    <property type="match status" value="1"/>
</dbReference>
<keyword evidence="13" id="KW-1185">Reference proteome</keyword>
<keyword evidence="4" id="KW-0808">Transferase</keyword>
<organism evidence="12 13">
    <name type="scientific">Citrullus colocynthis</name>
    <name type="common">colocynth</name>
    <dbReference type="NCBI Taxonomy" id="252529"/>
    <lineage>
        <taxon>Eukaryota</taxon>
        <taxon>Viridiplantae</taxon>
        <taxon>Streptophyta</taxon>
        <taxon>Embryophyta</taxon>
        <taxon>Tracheophyta</taxon>
        <taxon>Spermatophyta</taxon>
        <taxon>Magnoliopsida</taxon>
        <taxon>eudicotyledons</taxon>
        <taxon>Gunneridae</taxon>
        <taxon>Pentapetalae</taxon>
        <taxon>rosids</taxon>
        <taxon>fabids</taxon>
        <taxon>Cucurbitales</taxon>
        <taxon>Cucurbitaceae</taxon>
        <taxon>Benincaseae</taxon>
        <taxon>Citrullus</taxon>
    </lineage>
</organism>
<keyword evidence="5" id="KW-0479">Metal-binding</keyword>
<dbReference type="PANTHER" id="PTHR46764:SF2">
    <property type="entry name" value="E3 UBIQUITIN-PROTEIN LIGASE BAH1-LIKE-RELATED"/>
    <property type="match status" value="1"/>
</dbReference>
<evidence type="ECO:0000256" key="7">
    <source>
        <dbReference type="ARBA" id="ARBA00022786"/>
    </source>
</evidence>
<evidence type="ECO:0000259" key="10">
    <source>
        <dbReference type="PROSITE" id="PS50089"/>
    </source>
</evidence>
<evidence type="ECO:0000256" key="9">
    <source>
        <dbReference type="PROSITE-ProRule" id="PRU00175"/>
    </source>
</evidence>
<evidence type="ECO:0000256" key="8">
    <source>
        <dbReference type="ARBA" id="ARBA00022833"/>
    </source>
</evidence>
<evidence type="ECO:0000313" key="13">
    <source>
        <dbReference type="Proteomes" id="UP001642487"/>
    </source>
</evidence>
<evidence type="ECO:0000256" key="2">
    <source>
        <dbReference type="ARBA" id="ARBA00004906"/>
    </source>
</evidence>
<dbReference type="Gene3D" id="3.30.40.10">
    <property type="entry name" value="Zinc/RING finger domain, C3HC4 (zinc finger)"/>
    <property type="match status" value="1"/>
</dbReference>
<protein>
    <recommendedName>
        <fullName evidence="3">RING-type E3 ubiquitin transferase</fullName>
        <ecNumber evidence="3">2.3.2.27</ecNumber>
    </recommendedName>
</protein>
<dbReference type="InterPro" id="IPR017907">
    <property type="entry name" value="Znf_RING_CS"/>
</dbReference>
<feature type="domain" description="SPX" evidence="11">
    <location>
        <begin position="136"/>
        <end position="285"/>
    </location>
</feature>